<feature type="region of interest" description="Disordered" evidence="1">
    <location>
        <begin position="423"/>
        <end position="465"/>
    </location>
</feature>
<reference evidence="2" key="1">
    <citation type="submission" date="2023-07" db="EMBL/GenBank/DDBJ databases">
        <authorList>
            <consortium name="AG Swart"/>
            <person name="Singh M."/>
            <person name="Singh A."/>
            <person name="Seah K."/>
            <person name="Emmerich C."/>
        </authorList>
    </citation>
    <scope>NUCLEOTIDE SEQUENCE</scope>
    <source>
        <strain evidence="2">DP1</strain>
    </source>
</reference>
<name>A0AAD1UGC4_EUPCR</name>
<feature type="region of interest" description="Disordered" evidence="1">
    <location>
        <begin position="280"/>
        <end position="321"/>
    </location>
</feature>
<evidence type="ECO:0000313" key="3">
    <source>
        <dbReference type="Proteomes" id="UP001295684"/>
    </source>
</evidence>
<feature type="compositionally biased region" description="Polar residues" evidence="1">
    <location>
        <begin position="280"/>
        <end position="296"/>
    </location>
</feature>
<dbReference type="AlphaFoldDB" id="A0AAD1UGC4"/>
<proteinExistence type="predicted"/>
<keyword evidence="3" id="KW-1185">Reference proteome</keyword>
<organism evidence="2 3">
    <name type="scientific">Euplotes crassus</name>
    <dbReference type="NCBI Taxonomy" id="5936"/>
    <lineage>
        <taxon>Eukaryota</taxon>
        <taxon>Sar</taxon>
        <taxon>Alveolata</taxon>
        <taxon>Ciliophora</taxon>
        <taxon>Intramacronucleata</taxon>
        <taxon>Spirotrichea</taxon>
        <taxon>Hypotrichia</taxon>
        <taxon>Euplotida</taxon>
        <taxon>Euplotidae</taxon>
        <taxon>Moneuplotes</taxon>
    </lineage>
</organism>
<comment type="caution">
    <text evidence="2">The sequence shown here is derived from an EMBL/GenBank/DDBJ whole genome shotgun (WGS) entry which is preliminary data.</text>
</comment>
<sequence length="465" mass="52146">MNLCSTSSTQQSSNTAKNMNFLLMETGSQIYKKWRQQERLIRLLLVKEKALLKKRIMEILKKSHVTGGFGDSGSRFDKKSYKKNDRVGAGYSKGSSLGTTKKAYNPYHADGNILDKYRNPSKRSPEQKPKAKRPTKKKEILDDSWEKAMNDDAKYNDDDFSTYKNPAPIVNTKPAENLIEDNFNFNDMKQSLPKEEVHKFDEESSGDEAEKNYDYNFVEDPNAYATANINQNHLSKQINQTAVNNQEEEDFFGSGGVSNQPNLGMQKINSAQLDDIFGESSANQQHTSEVPPQNDSDVNDFFGQDNTTSQPAQDDIFGGGKQSQNQYYTEHVGGETDMSYGASKQNKTENIFASDPSSIFNTGAPAMGQGYNTMGGGYNQNQYYHNYQGNGMQTQSNYNGGEYGDQTAYQGYNNHNTYGYNNQNTYGNQYQTGYDNMGGSKPQSQTPQYQTQSQSNGQGLDDLFS</sequence>
<accession>A0AAD1UGC4</accession>
<evidence type="ECO:0000256" key="1">
    <source>
        <dbReference type="SAM" id="MobiDB-lite"/>
    </source>
</evidence>
<protein>
    <submittedName>
        <fullName evidence="2">Uncharacterized protein</fullName>
    </submittedName>
</protein>
<evidence type="ECO:0000313" key="2">
    <source>
        <dbReference type="EMBL" id="CAI2364703.1"/>
    </source>
</evidence>
<feature type="region of interest" description="Disordered" evidence="1">
    <location>
        <begin position="85"/>
        <end position="139"/>
    </location>
</feature>
<dbReference type="Proteomes" id="UP001295684">
    <property type="component" value="Unassembled WGS sequence"/>
</dbReference>
<gene>
    <name evidence="2" type="ORF">ECRASSUSDP1_LOCUS6049</name>
</gene>
<feature type="compositionally biased region" description="Low complexity" evidence="1">
    <location>
        <begin position="423"/>
        <end position="434"/>
    </location>
</feature>
<dbReference type="EMBL" id="CAMPGE010005861">
    <property type="protein sequence ID" value="CAI2364703.1"/>
    <property type="molecule type" value="Genomic_DNA"/>
</dbReference>
<feature type="compositionally biased region" description="Basic and acidic residues" evidence="1">
    <location>
        <begin position="113"/>
        <end position="129"/>
    </location>
</feature>
<feature type="compositionally biased region" description="Low complexity" evidence="1">
    <location>
        <begin position="442"/>
        <end position="455"/>
    </location>
</feature>